<protein>
    <submittedName>
        <fullName evidence="1">Uncharacterized protein</fullName>
    </submittedName>
</protein>
<dbReference type="EMBL" id="LAZR01003322">
    <property type="protein sequence ID" value="KKN19582.1"/>
    <property type="molecule type" value="Genomic_DNA"/>
</dbReference>
<proteinExistence type="predicted"/>
<evidence type="ECO:0000313" key="1">
    <source>
        <dbReference type="EMBL" id="KKN19582.1"/>
    </source>
</evidence>
<sequence>MTATACFMQIVPGGFTPLPCNCDAKMGDKHGLDCAKFHNPFKDTPTIEPYVRPPFKPMTPQSQGEQCGRCWQNHAPGFVCACACHETDEERDIRLYPDNGDDLDAPQNT</sequence>
<accession>A0A0F9P588</accession>
<reference evidence="1" key="1">
    <citation type="journal article" date="2015" name="Nature">
        <title>Complex archaea that bridge the gap between prokaryotes and eukaryotes.</title>
        <authorList>
            <person name="Spang A."/>
            <person name="Saw J.H."/>
            <person name="Jorgensen S.L."/>
            <person name="Zaremba-Niedzwiedzka K."/>
            <person name="Martijn J."/>
            <person name="Lind A.E."/>
            <person name="van Eijk R."/>
            <person name="Schleper C."/>
            <person name="Guy L."/>
            <person name="Ettema T.J."/>
        </authorList>
    </citation>
    <scope>NUCLEOTIDE SEQUENCE</scope>
</reference>
<gene>
    <name evidence="1" type="ORF">LCGC14_0944390</name>
</gene>
<name>A0A0F9P588_9ZZZZ</name>
<organism evidence="1">
    <name type="scientific">marine sediment metagenome</name>
    <dbReference type="NCBI Taxonomy" id="412755"/>
    <lineage>
        <taxon>unclassified sequences</taxon>
        <taxon>metagenomes</taxon>
        <taxon>ecological metagenomes</taxon>
    </lineage>
</organism>
<dbReference type="AlphaFoldDB" id="A0A0F9P588"/>
<comment type="caution">
    <text evidence="1">The sequence shown here is derived from an EMBL/GenBank/DDBJ whole genome shotgun (WGS) entry which is preliminary data.</text>
</comment>